<gene>
    <name evidence="2" type="ORF">ENO59_11010</name>
</gene>
<dbReference type="Gene3D" id="2.60.120.10">
    <property type="entry name" value="Jelly Rolls"/>
    <property type="match status" value="1"/>
</dbReference>
<proteinExistence type="predicted"/>
<organism evidence="2">
    <name type="scientific">Rhodothermus marinus</name>
    <name type="common">Rhodothermus obamensis</name>
    <dbReference type="NCBI Taxonomy" id="29549"/>
    <lineage>
        <taxon>Bacteria</taxon>
        <taxon>Pseudomonadati</taxon>
        <taxon>Rhodothermota</taxon>
        <taxon>Rhodothermia</taxon>
        <taxon>Rhodothermales</taxon>
        <taxon>Rhodothermaceae</taxon>
        <taxon>Rhodothermus</taxon>
    </lineage>
</organism>
<dbReference type="Pfam" id="PF07883">
    <property type="entry name" value="Cupin_2"/>
    <property type="match status" value="1"/>
</dbReference>
<comment type="caution">
    <text evidence="2">The sequence shown here is derived from an EMBL/GenBank/DDBJ whole genome shotgun (WGS) entry which is preliminary data.</text>
</comment>
<reference evidence="2" key="1">
    <citation type="journal article" date="2020" name="mSystems">
        <title>Genome- and Community-Level Interaction Insights into Carbon Utilization and Element Cycling Functions of Hydrothermarchaeota in Hydrothermal Sediment.</title>
        <authorList>
            <person name="Zhou Z."/>
            <person name="Liu Y."/>
            <person name="Xu W."/>
            <person name="Pan J."/>
            <person name="Luo Z.H."/>
            <person name="Li M."/>
        </authorList>
    </citation>
    <scope>NUCLEOTIDE SEQUENCE [LARGE SCALE GENOMIC DNA]</scope>
    <source>
        <strain evidence="2">SpSt-143</strain>
    </source>
</reference>
<evidence type="ECO:0000259" key="1">
    <source>
        <dbReference type="Pfam" id="PF07883"/>
    </source>
</evidence>
<protein>
    <submittedName>
        <fullName evidence="2">Cupin domain-containing protein</fullName>
    </submittedName>
</protein>
<name>A0A7V2B2C6_RHOMR</name>
<dbReference type="AlphaFoldDB" id="A0A7V2B2C6"/>
<sequence>MAPDIQVHRNLSWSTGSSEFFTGEVRVQRFEAPAPARVRASKVTFAPGARTAWHSHPLGQILIVTEGRGLVQRWGGAIQEILPGDVVWIPPGVKHWHGATPNAPMTHIAIVEALEGEVVTWMELVTEAQYLGQ</sequence>
<feature type="domain" description="Cupin type-2" evidence="1">
    <location>
        <begin position="43"/>
        <end position="110"/>
    </location>
</feature>
<dbReference type="CDD" id="cd02233">
    <property type="entry name" value="cupin_HNL-like"/>
    <property type="match status" value="1"/>
</dbReference>
<dbReference type="SUPFAM" id="SSF51182">
    <property type="entry name" value="RmlC-like cupins"/>
    <property type="match status" value="1"/>
</dbReference>
<dbReference type="PANTHER" id="PTHR43698">
    <property type="entry name" value="RIBD C-TERMINAL DOMAIN CONTAINING PROTEIN"/>
    <property type="match status" value="1"/>
</dbReference>
<accession>A0A7V2B2C6</accession>
<dbReference type="InterPro" id="IPR014710">
    <property type="entry name" value="RmlC-like_jellyroll"/>
</dbReference>
<dbReference type="PANTHER" id="PTHR43698:SF1">
    <property type="entry name" value="BLL4564 PROTEIN"/>
    <property type="match status" value="1"/>
</dbReference>
<dbReference type="InterPro" id="IPR013096">
    <property type="entry name" value="Cupin_2"/>
</dbReference>
<evidence type="ECO:0000313" key="2">
    <source>
        <dbReference type="EMBL" id="HER97019.1"/>
    </source>
</evidence>
<dbReference type="InterPro" id="IPR011051">
    <property type="entry name" value="RmlC_Cupin_sf"/>
</dbReference>
<dbReference type="EMBL" id="DSGB01000006">
    <property type="protein sequence ID" value="HER97019.1"/>
    <property type="molecule type" value="Genomic_DNA"/>
</dbReference>
<dbReference type="InterPro" id="IPR047263">
    <property type="entry name" value="HNL-like_cupin"/>
</dbReference>